<sequence length="313" mass="34159">MHIHRYNLPQLNADLFLTYTGMETDLLFTQNVDLPGFATFPLLETEEGRAHLNRYARDLIALGKEHGVGVILESATWVANRDRGAVIGYSPEQLIKLNKKAIGHLCESRNEYGDLPTVISANVGPRSDAYAPSEQMNAEEAETYHAEQVAVLAQTDVDIISAYTIAYPAEATGIVRAARSFGIPVVVAFTVEVDGRLPTGASLEDAIKEVDDGTDGYASYFMINCAHPDHFANVLVDGPWIRRVRGIVANASRCSHAELDNAEVLDAGDPIELGGQLANLRQRFPHITVFGGCCGTDIRHMQSIAKNLRNIAD</sequence>
<evidence type="ECO:0000259" key="4">
    <source>
        <dbReference type="PROSITE" id="PS50970"/>
    </source>
</evidence>
<gene>
    <name evidence="5" type="ORF">ROLI_033580</name>
</gene>
<evidence type="ECO:0000256" key="2">
    <source>
        <dbReference type="ARBA" id="ARBA00022679"/>
    </source>
</evidence>
<keyword evidence="2 3" id="KW-0808">Transferase</keyword>
<accession>A0ABZ2BY57</accession>
<dbReference type="InterPro" id="IPR036589">
    <property type="entry name" value="HCY_dom_sf"/>
</dbReference>
<keyword evidence="1 3" id="KW-0489">Methyltransferase</keyword>
<dbReference type="PANTHER" id="PTHR11103:SF18">
    <property type="entry name" value="SLR1189 PROTEIN"/>
    <property type="match status" value="1"/>
</dbReference>
<evidence type="ECO:0000256" key="3">
    <source>
        <dbReference type="PROSITE-ProRule" id="PRU00333"/>
    </source>
</evidence>
<feature type="binding site" evidence="3">
    <location>
        <position position="294"/>
    </location>
    <ligand>
        <name>Zn(2+)</name>
        <dbReference type="ChEBI" id="CHEBI:29105"/>
    </ligand>
</feature>
<reference evidence="5 6" key="1">
    <citation type="submission" date="2015-07" db="EMBL/GenBank/DDBJ databases">
        <authorList>
            <person name="Voget S."/>
            <person name="Dogs M."/>
            <person name="Brinkhoff T.H."/>
            <person name="Daniel R."/>
        </authorList>
    </citation>
    <scope>NUCLEOTIDE SEQUENCE [LARGE SCALE GENOMIC DNA]</scope>
    <source>
        <strain evidence="5 6">B14</strain>
    </source>
</reference>
<dbReference type="RefSeq" id="WP_187432324.1">
    <property type="nucleotide sequence ID" value="NZ_CP143423.1"/>
</dbReference>
<comment type="cofactor">
    <cofactor evidence="3">
        <name>Zn(2+)</name>
        <dbReference type="ChEBI" id="CHEBI:29105"/>
    </cofactor>
</comment>
<keyword evidence="6" id="KW-1185">Reference proteome</keyword>
<evidence type="ECO:0000256" key="1">
    <source>
        <dbReference type="ARBA" id="ARBA00022603"/>
    </source>
</evidence>
<dbReference type="EMBL" id="CP143423">
    <property type="protein sequence ID" value="WVX50261.1"/>
    <property type="molecule type" value="Genomic_DNA"/>
</dbReference>
<organism evidence="5 6">
    <name type="scientific">Roseobacter fucihabitans</name>
    <dbReference type="NCBI Taxonomy" id="1537242"/>
    <lineage>
        <taxon>Bacteria</taxon>
        <taxon>Pseudomonadati</taxon>
        <taxon>Pseudomonadota</taxon>
        <taxon>Alphaproteobacteria</taxon>
        <taxon>Rhodobacterales</taxon>
        <taxon>Roseobacteraceae</taxon>
        <taxon>Roseobacter</taxon>
    </lineage>
</organism>
<evidence type="ECO:0000313" key="5">
    <source>
        <dbReference type="EMBL" id="WVX50261.1"/>
    </source>
</evidence>
<keyword evidence="3" id="KW-0862">Zinc</keyword>
<protein>
    <recommendedName>
        <fullName evidence="4">Hcy-binding domain-containing protein</fullName>
    </recommendedName>
</protein>
<evidence type="ECO:0000313" key="6">
    <source>
        <dbReference type="Proteomes" id="UP001318682"/>
    </source>
</evidence>
<proteinExistence type="predicted"/>
<dbReference type="InterPro" id="IPR003726">
    <property type="entry name" value="HCY_dom"/>
</dbReference>
<dbReference type="Proteomes" id="UP001318682">
    <property type="component" value="Chromosome"/>
</dbReference>
<reference evidence="6" key="2">
    <citation type="submission" date="2024-01" db="EMBL/GenBank/DDBJ databases">
        <title>Roseobacter fucihabitans sp. nov., isolated from the brown alga Fucus spiralis.</title>
        <authorList>
            <person name="Hahnke S."/>
            <person name="Berger M."/>
            <person name="Schlingloff A."/>
            <person name="Athale I."/>
            <person name="Neumann-Schaal M."/>
            <person name="Adenaya A."/>
            <person name="Poehlein A."/>
            <person name="Daniel R."/>
            <person name="Pertersen J."/>
            <person name="Brinkhoff T."/>
        </authorList>
    </citation>
    <scope>NUCLEOTIDE SEQUENCE [LARGE SCALE GENOMIC DNA]</scope>
    <source>
        <strain evidence="6">B14</strain>
    </source>
</reference>
<feature type="domain" description="Hcy-binding" evidence="4">
    <location>
        <begin position="5"/>
        <end position="308"/>
    </location>
</feature>
<feature type="binding site" evidence="3">
    <location>
        <position position="293"/>
    </location>
    <ligand>
        <name>Zn(2+)</name>
        <dbReference type="ChEBI" id="CHEBI:29105"/>
    </ligand>
</feature>
<feature type="binding site" evidence="3">
    <location>
        <position position="225"/>
    </location>
    <ligand>
        <name>Zn(2+)</name>
        <dbReference type="ChEBI" id="CHEBI:29105"/>
    </ligand>
</feature>
<dbReference type="PANTHER" id="PTHR11103">
    <property type="entry name" value="SLR1189 PROTEIN"/>
    <property type="match status" value="1"/>
</dbReference>
<dbReference type="PROSITE" id="PS50970">
    <property type="entry name" value="HCY"/>
    <property type="match status" value="1"/>
</dbReference>
<dbReference type="Gene3D" id="3.20.20.330">
    <property type="entry name" value="Homocysteine-binding-like domain"/>
    <property type="match status" value="1"/>
</dbReference>
<name>A0ABZ2BY57_9RHOB</name>
<keyword evidence="3" id="KW-0479">Metal-binding</keyword>
<dbReference type="Pfam" id="PF02574">
    <property type="entry name" value="S-methyl_trans"/>
    <property type="match status" value="1"/>
</dbReference>
<dbReference type="SUPFAM" id="SSF82282">
    <property type="entry name" value="Homocysteine S-methyltransferase"/>
    <property type="match status" value="1"/>
</dbReference>